<comment type="caution">
    <text evidence="1">The sequence shown here is derived from an EMBL/GenBank/DDBJ whole genome shotgun (WGS) entry which is preliminary data.</text>
</comment>
<accession>A0AA42W330</accession>
<protein>
    <recommendedName>
        <fullName evidence="3">Replication-associated protein G2P N-terminal domain-containing protein</fullName>
    </recommendedName>
</protein>
<organism evidence="1 2">
    <name type="scientific">Comamonas aquatica</name>
    <dbReference type="NCBI Taxonomy" id="225991"/>
    <lineage>
        <taxon>Bacteria</taxon>
        <taxon>Pseudomonadati</taxon>
        <taxon>Pseudomonadota</taxon>
        <taxon>Betaproteobacteria</taxon>
        <taxon>Burkholderiales</taxon>
        <taxon>Comamonadaceae</taxon>
        <taxon>Comamonas</taxon>
    </lineage>
</organism>
<reference evidence="1" key="1">
    <citation type="submission" date="2022-09" db="EMBL/GenBank/DDBJ databases">
        <title>Intensive care unit water sources are persistently colonized with multi-drug resistant bacteria and are the site of extensive horizontal gene transfer of antibiotic resistance genes.</title>
        <authorList>
            <person name="Diorio-Toth L."/>
        </authorList>
    </citation>
    <scope>NUCLEOTIDE SEQUENCE</scope>
    <source>
        <strain evidence="1">GD03686</strain>
    </source>
</reference>
<evidence type="ECO:0000313" key="1">
    <source>
        <dbReference type="EMBL" id="MDH2006427.1"/>
    </source>
</evidence>
<dbReference type="EMBL" id="JAOCJW010000025">
    <property type="protein sequence ID" value="MDH2006427.1"/>
    <property type="molecule type" value="Genomic_DNA"/>
</dbReference>
<sequence length="394" mass="44901">MCHITPANHYGGHACDIALELAEIRPQLHAPDAIDVRDSHRVRPPSSKSNGMKLRPKPLMPVVDRLAWKLKWRCSNDREHPDYQSVLSNVKAEIKAGNCAWAYLAGPKYCLNLHVLFDGESNALIQLVAVDPVRQKCGLRIECNPAKMQSGDVEKLHAVMRRIIGHREYNRLMREPLLQVFHVAVDILYLALDKVLVQYKNGQLMTVFGKRVNTKGIIETYNFGSLDSNYQTTAYDKRQERVHAAALEMAKKGTCTSADPLTANRIKQLEKTIHGCETTRVEVRGKKMLSLPLWKLPQQTNRFERFCFADLSEAGSELPTCIEKSFLALCRQDSVKAALAAFKHTEYARSVPKYWRSHQATWWQPAQLWEQACAALRESRIFPLAAFEPPRMRK</sequence>
<evidence type="ECO:0008006" key="3">
    <source>
        <dbReference type="Google" id="ProtNLM"/>
    </source>
</evidence>
<evidence type="ECO:0000313" key="2">
    <source>
        <dbReference type="Proteomes" id="UP001161294"/>
    </source>
</evidence>
<dbReference type="Proteomes" id="UP001161294">
    <property type="component" value="Unassembled WGS sequence"/>
</dbReference>
<dbReference type="RefSeq" id="WP_279852611.1">
    <property type="nucleotide sequence ID" value="NZ_JAOCIA010000025.1"/>
</dbReference>
<dbReference type="AlphaFoldDB" id="A0AA42W330"/>
<name>A0AA42W330_9BURK</name>
<gene>
    <name evidence="1" type="ORF">N5J23_12875</name>
</gene>
<proteinExistence type="predicted"/>